<dbReference type="EMBL" id="LAZP02000011">
    <property type="protein sequence ID" value="PFH62993.1"/>
    <property type="molecule type" value="Genomic_DNA"/>
</dbReference>
<keyword evidence="2" id="KW-1185">Reference proteome</keyword>
<gene>
    <name evidence="1" type="ORF">XA68_10405</name>
</gene>
<sequence length="130" mass="13141">MAARWTGPALIFPAVPIPVPAGFSPVPSPCRGRETIHPGDPVARLKYSVRSAMVALHLALHLVLSPAFPKSGPSPLPPPPAPPPAPPPILLTSVAVAVTSPRVVLRLAPSLPSAAASTSAAAAIAVRLVS</sequence>
<protein>
    <submittedName>
        <fullName evidence="1">Uncharacterized protein</fullName>
    </submittedName>
</protein>
<comment type="caution">
    <text evidence="1">The sequence shown here is derived from an EMBL/GenBank/DDBJ whole genome shotgun (WGS) entry which is preliminary data.</text>
</comment>
<reference evidence="1 2" key="2">
    <citation type="journal article" date="2017" name="Sci. Rep.">
        <title>Ant-infecting Ophiocordyceps genomes reveal a high diversity of potential behavioral manipulation genes and a possible major role for enterotoxins.</title>
        <authorList>
            <person name="de Bekker C."/>
            <person name="Ohm R.A."/>
            <person name="Evans H.C."/>
            <person name="Brachmann A."/>
            <person name="Hughes D.P."/>
        </authorList>
    </citation>
    <scope>NUCLEOTIDE SEQUENCE [LARGE SCALE GENOMIC DNA]</scope>
    <source>
        <strain evidence="1 2">SC16a</strain>
    </source>
</reference>
<dbReference type="AlphaFoldDB" id="A0A2A9PQP8"/>
<evidence type="ECO:0000313" key="1">
    <source>
        <dbReference type="EMBL" id="PFH62993.1"/>
    </source>
</evidence>
<dbReference type="Proteomes" id="UP000037136">
    <property type="component" value="Unassembled WGS sequence"/>
</dbReference>
<accession>A0A2A9PQP8</accession>
<reference evidence="1 2" key="1">
    <citation type="journal article" date="2015" name="BMC Genomics">
        <title>Gene expression during zombie ant biting behavior reflects the complexity underlying fungal parasitic behavioral manipulation.</title>
        <authorList>
            <person name="de Bekker C."/>
            <person name="Ohm R.A."/>
            <person name="Loreto R.G."/>
            <person name="Sebastian A."/>
            <person name="Albert I."/>
            <person name="Merrow M."/>
            <person name="Brachmann A."/>
            <person name="Hughes D.P."/>
        </authorList>
    </citation>
    <scope>NUCLEOTIDE SEQUENCE [LARGE SCALE GENOMIC DNA]</scope>
    <source>
        <strain evidence="1 2">SC16a</strain>
    </source>
</reference>
<name>A0A2A9PQP8_OPHUN</name>
<organism evidence="1 2">
    <name type="scientific">Ophiocordyceps unilateralis</name>
    <name type="common">Zombie-ant fungus</name>
    <name type="synonym">Torrubia unilateralis</name>
    <dbReference type="NCBI Taxonomy" id="268505"/>
    <lineage>
        <taxon>Eukaryota</taxon>
        <taxon>Fungi</taxon>
        <taxon>Dikarya</taxon>
        <taxon>Ascomycota</taxon>
        <taxon>Pezizomycotina</taxon>
        <taxon>Sordariomycetes</taxon>
        <taxon>Hypocreomycetidae</taxon>
        <taxon>Hypocreales</taxon>
        <taxon>Ophiocordycipitaceae</taxon>
        <taxon>Ophiocordyceps</taxon>
    </lineage>
</organism>
<evidence type="ECO:0000313" key="2">
    <source>
        <dbReference type="Proteomes" id="UP000037136"/>
    </source>
</evidence>
<proteinExistence type="predicted"/>